<keyword evidence="2" id="KW-1185">Reference proteome</keyword>
<comment type="caution">
    <text evidence="1">The sequence shown here is derived from an EMBL/GenBank/DDBJ whole genome shotgun (WGS) entry which is preliminary data.</text>
</comment>
<dbReference type="AlphaFoldDB" id="A0A2G2X720"/>
<proteinExistence type="predicted"/>
<name>A0A2G2X720_CAPBA</name>
<reference evidence="1 2" key="1">
    <citation type="journal article" date="2017" name="Genome Biol.">
        <title>New reference genome sequences of hot pepper reveal the massive evolution of plant disease-resistance genes by retroduplication.</title>
        <authorList>
            <person name="Kim S."/>
            <person name="Park J."/>
            <person name="Yeom S.I."/>
            <person name="Kim Y.M."/>
            <person name="Seo E."/>
            <person name="Kim K.T."/>
            <person name="Kim M.S."/>
            <person name="Lee J.M."/>
            <person name="Cheong K."/>
            <person name="Shin H.S."/>
            <person name="Kim S.B."/>
            <person name="Han K."/>
            <person name="Lee J."/>
            <person name="Park M."/>
            <person name="Lee H.A."/>
            <person name="Lee H.Y."/>
            <person name="Lee Y."/>
            <person name="Oh S."/>
            <person name="Lee J.H."/>
            <person name="Choi E."/>
            <person name="Choi E."/>
            <person name="Lee S.E."/>
            <person name="Jeon J."/>
            <person name="Kim H."/>
            <person name="Choi G."/>
            <person name="Song H."/>
            <person name="Lee J."/>
            <person name="Lee S.C."/>
            <person name="Kwon J.K."/>
            <person name="Lee H.Y."/>
            <person name="Koo N."/>
            <person name="Hong Y."/>
            <person name="Kim R.W."/>
            <person name="Kang W.H."/>
            <person name="Huh J.H."/>
            <person name="Kang B.C."/>
            <person name="Yang T.J."/>
            <person name="Lee Y.H."/>
            <person name="Bennetzen J.L."/>
            <person name="Choi D."/>
        </authorList>
    </citation>
    <scope>NUCLEOTIDE SEQUENCE [LARGE SCALE GENOMIC DNA]</scope>
    <source>
        <strain evidence="2">cv. PBC81</strain>
    </source>
</reference>
<dbReference type="PANTHER" id="PTHR36264:SF5">
    <property type="entry name" value="SET DOMAIN-CONTAINING PROTEIN"/>
    <property type="match status" value="1"/>
</dbReference>
<protein>
    <submittedName>
        <fullName evidence="1">Uncharacterized protein</fullName>
    </submittedName>
</protein>
<dbReference type="EMBL" id="MLFT02000003">
    <property type="protein sequence ID" value="PHT53286.1"/>
    <property type="molecule type" value="Genomic_DNA"/>
</dbReference>
<gene>
    <name evidence="1" type="ORF">CQW23_07748</name>
</gene>
<sequence>MYNFIPSKEEEEACKDSNIPWQVTRSVVEIRDIYPTPVIDPQNPWQIKKVVTYFEEFAGRLVLPFADTFEHVFRYWTLDTVKFVTSGHKKDVDLSDVTEENNPKNCEGAYVQMMPSENYALVCVDLFTDHGLSVDDEIGLYWDPNSSNFKFNGDRVVVGGSGTVVSANDAPLTVFKANHYEYDHIGYTDFTSPSKCSACKCQDYRAKHDVVINDINALSASVKELTSKRGLIPSKRILFPSSPLEIRAKRRRGVISKALASIQKSKITTPLSVCCTEQCTMSKREQHEMNKMDVEEATA</sequence>
<dbReference type="PANTHER" id="PTHR36264">
    <property type="entry name" value="SET DOMAIN-CONTAINING PROTEIN"/>
    <property type="match status" value="1"/>
</dbReference>
<organism evidence="1 2">
    <name type="scientific">Capsicum baccatum</name>
    <name type="common">Peruvian pepper</name>
    <dbReference type="NCBI Taxonomy" id="33114"/>
    <lineage>
        <taxon>Eukaryota</taxon>
        <taxon>Viridiplantae</taxon>
        <taxon>Streptophyta</taxon>
        <taxon>Embryophyta</taxon>
        <taxon>Tracheophyta</taxon>
        <taxon>Spermatophyta</taxon>
        <taxon>Magnoliopsida</taxon>
        <taxon>eudicotyledons</taxon>
        <taxon>Gunneridae</taxon>
        <taxon>Pentapetalae</taxon>
        <taxon>asterids</taxon>
        <taxon>lamiids</taxon>
        <taxon>Solanales</taxon>
        <taxon>Solanaceae</taxon>
        <taxon>Solanoideae</taxon>
        <taxon>Capsiceae</taxon>
        <taxon>Capsicum</taxon>
    </lineage>
</organism>
<accession>A0A2G2X720</accession>
<dbReference type="Proteomes" id="UP000224567">
    <property type="component" value="Unassembled WGS sequence"/>
</dbReference>
<reference evidence="2" key="2">
    <citation type="journal article" date="2017" name="J. Anim. Genet.">
        <title>Multiple reference genome sequences of hot pepper reveal the massive evolution of plant disease resistance genes by retroduplication.</title>
        <authorList>
            <person name="Kim S."/>
            <person name="Park J."/>
            <person name="Yeom S.-I."/>
            <person name="Kim Y.-M."/>
            <person name="Seo E."/>
            <person name="Kim K.-T."/>
            <person name="Kim M.-S."/>
            <person name="Lee J.M."/>
            <person name="Cheong K."/>
            <person name="Shin H.-S."/>
            <person name="Kim S.-B."/>
            <person name="Han K."/>
            <person name="Lee J."/>
            <person name="Park M."/>
            <person name="Lee H.-A."/>
            <person name="Lee H.-Y."/>
            <person name="Lee Y."/>
            <person name="Oh S."/>
            <person name="Lee J.H."/>
            <person name="Choi E."/>
            <person name="Choi E."/>
            <person name="Lee S.E."/>
            <person name="Jeon J."/>
            <person name="Kim H."/>
            <person name="Choi G."/>
            <person name="Song H."/>
            <person name="Lee J."/>
            <person name="Lee S.-C."/>
            <person name="Kwon J.-K."/>
            <person name="Lee H.-Y."/>
            <person name="Koo N."/>
            <person name="Hong Y."/>
            <person name="Kim R.W."/>
            <person name="Kang W.-H."/>
            <person name="Huh J.H."/>
            <person name="Kang B.-C."/>
            <person name="Yang T.-J."/>
            <person name="Lee Y.-H."/>
            <person name="Bennetzen J.L."/>
            <person name="Choi D."/>
        </authorList>
    </citation>
    <scope>NUCLEOTIDE SEQUENCE [LARGE SCALE GENOMIC DNA]</scope>
    <source>
        <strain evidence="2">cv. PBC81</strain>
    </source>
</reference>
<dbReference type="OrthoDB" id="911161at2759"/>
<evidence type="ECO:0000313" key="2">
    <source>
        <dbReference type="Proteomes" id="UP000224567"/>
    </source>
</evidence>
<evidence type="ECO:0000313" key="1">
    <source>
        <dbReference type="EMBL" id="PHT53286.1"/>
    </source>
</evidence>